<sequence length="71" mass="7769">MAERTAISSKLKLTVSYQDHEGAQKKRQMTFAHLKPSAEPESITAVATAIGTLQDDPITSIREVIENEITA</sequence>
<accession>A0A346B0E7</accession>
<dbReference type="InterPro" id="IPR012454">
    <property type="entry name" value="DUF1659"/>
</dbReference>
<dbReference type="EMBL" id="CP029462">
    <property type="protein sequence ID" value="AXL21590.1"/>
    <property type="molecule type" value="Genomic_DNA"/>
</dbReference>
<dbReference type="AlphaFoldDB" id="A0A346B0E7"/>
<evidence type="ECO:0000259" key="1">
    <source>
        <dbReference type="Pfam" id="PF07872"/>
    </source>
</evidence>
<feature type="domain" description="DUF1659" evidence="1">
    <location>
        <begin position="3"/>
        <end position="70"/>
    </location>
</feature>
<name>A0A346B0E7_9FIRM</name>
<protein>
    <submittedName>
        <fullName evidence="2">DUF1659 domain-containing protein</fullName>
    </submittedName>
</protein>
<dbReference type="KEGG" id="meg:DKB62_08430"/>
<gene>
    <name evidence="2" type="ORF">DKB62_08430</name>
</gene>
<keyword evidence="3" id="KW-1185">Reference proteome</keyword>
<dbReference type="Proteomes" id="UP000254337">
    <property type="component" value="Chromosome"/>
</dbReference>
<evidence type="ECO:0000313" key="2">
    <source>
        <dbReference type="EMBL" id="AXL21590.1"/>
    </source>
</evidence>
<evidence type="ECO:0000313" key="3">
    <source>
        <dbReference type="Proteomes" id="UP000254337"/>
    </source>
</evidence>
<dbReference type="Pfam" id="PF07872">
    <property type="entry name" value="DUF1659"/>
    <property type="match status" value="1"/>
</dbReference>
<proteinExistence type="predicted"/>
<reference evidence="2 3" key="1">
    <citation type="submission" date="2018-05" db="EMBL/GenBank/DDBJ databases">
        <title>Complete genome sequence of Megasphaera sp. AJH120T, isolated from the ceca of a chicken.</title>
        <authorList>
            <person name="Maki J."/>
            <person name="Looft T."/>
        </authorList>
    </citation>
    <scope>NUCLEOTIDE SEQUENCE [LARGE SCALE GENOMIC DNA]</scope>
    <source>
        <strain evidence="2 3">AJH120</strain>
    </source>
</reference>
<dbReference type="RefSeq" id="WP_095630015.1">
    <property type="nucleotide sequence ID" value="NZ_CALYAU010000014.1"/>
</dbReference>
<organism evidence="2 3">
    <name type="scientific">Megasphaera stantonii</name>
    <dbReference type="NCBI Taxonomy" id="2144175"/>
    <lineage>
        <taxon>Bacteria</taxon>
        <taxon>Bacillati</taxon>
        <taxon>Bacillota</taxon>
        <taxon>Negativicutes</taxon>
        <taxon>Veillonellales</taxon>
        <taxon>Veillonellaceae</taxon>
        <taxon>Megasphaera</taxon>
    </lineage>
</organism>